<dbReference type="PANTHER" id="PTHR10117:SF54">
    <property type="entry name" value="TRANSIENT RECEPTOR POTENTIAL-GAMMA PROTEIN"/>
    <property type="match status" value="1"/>
</dbReference>
<keyword evidence="7" id="KW-0406">Ion transport</keyword>
<dbReference type="RefSeq" id="XP_006811366.1">
    <property type="nucleotide sequence ID" value="XM_006811303.1"/>
</dbReference>
<evidence type="ECO:0000256" key="6">
    <source>
        <dbReference type="ARBA" id="ARBA00023043"/>
    </source>
</evidence>
<sequence>MSPYGIIEDILLHVSNGDQSVVMDHHKGALFALTAKEETYLNEETNGKLTPVENEFLRAVIDQDSEKVENLLQGAKVDVNCEGRRDMQVVSALQIAAENNDFYMVKQLLDHGAKRLVALDPPNDHCEDLSTCLRRLSVYRAISSPAYMSLSSDDPMHEAFVLADELHKLSKSNGIYDICKGQYRQLENQVARFAHALLDNCMTTNEVVTLLHGSHHTAKTRGTKCWATALLAIETEQKEFIANSKCQQVLRSEWLRGQPKWSQRNGILWSLLYILYCLVVYFALQPFLFMVYVAAPCSPISVIVTSPKARFVMYLVSYTMFVILFAFTGVIHLLVKGGAINYLYLFCALLVWLFGMLWREVQQRIYHGVLKYSADLWNILDVFITTSLLALLLAQLYSEMRGLDTQNETWTTLFQLAAFVLVLSFLRFMQNFYLSTTVGNMLLTFISMKTDVTRFLFLFGFVVCSFTIGFFYLYSDAQSPHKFNSLGSSVVQLIFSIFGKDSTSSMSATVMVKLASDDVENTQYNASNVDNGNFSALLTDNAMHYITRDVDNATHYITRDFGYIYSAMGLTLYALFCFLVMLVLLNLCIAMMSDTYTRIKENIDVEWKYVRSSIWLDYFIGPVFPPPLNLLPTPHAIKEAVTSFYRCLCFKECKTSKSKDLEMRGSYDAANTLDYEELMRILLTRYIRKIGKEESKEFGVIRNGVSNEDDPIHATQVTTSIM</sequence>
<feature type="transmembrane region" description="Helical" evidence="10">
    <location>
        <begin position="341"/>
        <end position="358"/>
    </location>
</feature>
<evidence type="ECO:0000256" key="9">
    <source>
        <dbReference type="ARBA" id="ARBA00023303"/>
    </source>
</evidence>
<keyword evidence="8 10" id="KW-0472">Membrane</keyword>
<evidence type="ECO:0000256" key="2">
    <source>
        <dbReference type="ARBA" id="ARBA00022448"/>
    </source>
</evidence>
<dbReference type="Pfam" id="PF08344">
    <property type="entry name" value="TRP_2"/>
    <property type="match status" value="1"/>
</dbReference>
<keyword evidence="9" id="KW-0407">Ion channel</keyword>
<accession>A0ABM0LUC5</accession>
<evidence type="ECO:0000313" key="12">
    <source>
        <dbReference type="Proteomes" id="UP000694865"/>
    </source>
</evidence>
<dbReference type="InterPro" id="IPR036770">
    <property type="entry name" value="Ankyrin_rpt-contain_sf"/>
</dbReference>
<evidence type="ECO:0000256" key="7">
    <source>
        <dbReference type="ARBA" id="ARBA00023065"/>
    </source>
</evidence>
<feature type="transmembrane region" description="Helical" evidence="10">
    <location>
        <begin position="563"/>
        <end position="590"/>
    </location>
</feature>
<keyword evidence="3 10" id="KW-0812">Transmembrane</keyword>
<keyword evidence="4" id="KW-0677">Repeat</keyword>
<gene>
    <name evidence="13" type="primary">LOC102810113</name>
</gene>
<dbReference type="InterPro" id="IPR002153">
    <property type="entry name" value="TRPC_channel"/>
</dbReference>
<evidence type="ECO:0000256" key="8">
    <source>
        <dbReference type="ARBA" id="ARBA00023136"/>
    </source>
</evidence>
<dbReference type="Gene3D" id="1.25.40.20">
    <property type="entry name" value="Ankyrin repeat-containing domain"/>
    <property type="match status" value="1"/>
</dbReference>
<organism evidence="12 13">
    <name type="scientific">Saccoglossus kowalevskii</name>
    <name type="common">Acorn worm</name>
    <dbReference type="NCBI Taxonomy" id="10224"/>
    <lineage>
        <taxon>Eukaryota</taxon>
        <taxon>Metazoa</taxon>
        <taxon>Hemichordata</taxon>
        <taxon>Enteropneusta</taxon>
        <taxon>Harrimaniidae</taxon>
        <taxon>Saccoglossus</taxon>
    </lineage>
</organism>
<feature type="transmembrane region" description="Helical" evidence="10">
    <location>
        <begin position="379"/>
        <end position="398"/>
    </location>
</feature>
<evidence type="ECO:0000256" key="3">
    <source>
        <dbReference type="ARBA" id="ARBA00022692"/>
    </source>
</evidence>
<dbReference type="InterPro" id="IPR013555">
    <property type="entry name" value="TRP_dom"/>
</dbReference>
<keyword evidence="6" id="KW-0040">ANK repeat</keyword>
<keyword evidence="5 10" id="KW-1133">Transmembrane helix</keyword>
<feature type="transmembrane region" description="Helical" evidence="10">
    <location>
        <begin position="266"/>
        <end position="283"/>
    </location>
</feature>
<dbReference type="InterPro" id="IPR005821">
    <property type="entry name" value="Ion_trans_dom"/>
</dbReference>
<dbReference type="SUPFAM" id="SSF48403">
    <property type="entry name" value="Ankyrin repeat"/>
    <property type="match status" value="1"/>
</dbReference>
<dbReference type="PANTHER" id="PTHR10117">
    <property type="entry name" value="TRANSIENT RECEPTOR POTENTIAL CHANNEL"/>
    <property type="match status" value="1"/>
</dbReference>
<dbReference type="Proteomes" id="UP000694865">
    <property type="component" value="Unplaced"/>
</dbReference>
<comment type="subcellular location">
    <subcellularLocation>
        <location evidence="1">Membrane</location>
        <topology evidence="1">Multi-pass membrane protein</topology>
    </subcellularLocation>
</comment>
<reference evidence="13" key="1">
    <citation type="submission" date="2025-08" db="UniProtKB">
        <authorList>
            <consortium name="RefSeq"/>
        </authorList>
    </citation>
    <scope>IDENTIFICATION</scope>
    <source>
        <tissue evidence="13">Testes</tissue>
    </source>
</reference>
<proteinExistence type="predicted"/>
<dbReference type="SMART" id="SM01420">
    <property type="entry name" value="TRP_2"/>
    <property type="match status" value="1"/>
</dbReference>
<dbReference type="Pfam" id="PF00520">
    <property type="entry name" value="Ion_trans"/>
    <property type="match status" value="1"/>
</dbReference>
<protein>
    <submittedName>
        <fullName evidence="13">Transient receptor potential-gamma protein-like</fullName>
    </submittedName>
</protein>
<keyword evidence="12" id="KW-1185">Reference proteome</keyword>
<keyword evidence="2" id="KW-0813">Transport</keyword>
<dbReference type="PRINTS" id="PR01097">
    <property type="entry name" value="TRNSRECEPTRP"/>
</dbReference>
<feature type="domain" description="Transient receptor ion channel" evidence="11">
    <location>
        <begin position="121"/>
        <end position="184"/>
    </location>
</feature>
<dbReference type="GeneID" id="102810113"/>
<evidence type="ECO:0000256" key="4">
    <source>
        <dbReference type="ARBA" id="ARBA00022737"/>
    </source>
</evidence>
<feature type="transmembrane region" description="Helical" evidence="10">
    <location>
        <begin position="410"/>
        <end position="434"/>
    </location>
</feature>
<evidence type="ECO:0000259" key="11">
    <source>
        <dbReference type="SMART" id="SM01420"/>
    </source>
</evidence>
<feature type="transmembrane region" description="Helical" evidence="10">
    <location>
        <begin position="455"/>
        <end position="474"/>
    </location>
</feature>
<feature type="transmembrane region" description="Helical" evidence="10">
    <location>
        <begin position="312"/>
        <end position="335"/>
    </location>
</feature>
<evidence type="ECO:0000313" key="13">
    <source>
        <dbReference type="RefSeq" id="XP_006811366.1"/>
    </source>
</evidence>
<evidence type="ECO:0000256" key="1">
    <source>
        <dbReference type="ARBA" id="ARBA00004141"/>
    </source>
</evidence>
<name>A0ABM0LUC5_SACKO</name>
<evidence type="ECO:0000256" key="5">
    <source>
        <dbReference type="ARBA" id="ARBA00022989"/>
    </source>
</evidence>
<feature type="transmembrane region" description="Helical" evidence="10">
    <location>
        <begin position="289"/>
        <end position="305"/>
    </location>
</feature>
<evidence type="ECO:0000256" key="10">
    <source>
        <dbReference type="SAM" id="Phobius"/>
    </source>
</evidence>